<reference evidence="3" key="1">
    <citation type="journal article" date="2021" name="Proc. Natl. Acad. Sci. U.S.A.">
        <title>Three genomes in the algal genus Volvox reveal the fate of a haploid sex-determining region after a transition to homothallism.</title>
        <authorList>
            <person name="Yamamoto K."/>
            <person name="Hamaji T."/>
            <person name="Kawai-Toyooka H."/>
            <person name="Matsuzaki R."/>
            <person name="Takahashi F."/>
            <person name="Nishimura Y."/>
            <person name="Kawachi M."/>
            <person name="Noguchi H."/>
            <person name="Minakuchi Y."/>
            <person name="Umen J.G."/>
            <person name="Toyoda A."/>
            <person name="Nozaki H."/>
        </authorList>
    </citation>
    <scope>NUCLEOTIDE SEQUENCE</scope>
    <source>
        <strain evidence="3">NIES-3786</strain>
    </source>
</reference>
<feature type="compositionally biased region" description="Low complexity" evidence="1">
    <location>
        <begin position="804"/>
        <end position="831"/>
    </location>
</feature>
<dbReference type="GO" id="GO:0005524">
    <property type="term" value="F:ATP binding"/>
    <property type="evidence" value="ECO:0007669"/>
    <property type="project" value="InterPro"/>
</dbReference>
<dbReference type="GO" id="GO:0004674">
    <property type="term" value="F:protein serine/threonine kinase activity"/>
    <property type="evidence" value="ECO:0007669"/>
    <property type="project" value="TreeGrafter"/>
</dbReference>
<dbReference type="Pfam" id="PF00069">
    <property type="entry name" value="Pkinase"/>
    <property type="match status" value="1"/>
</dbReference>
<dbReference type="InterPro" id="IPR051681">
    <property type="entry name" value="Ser/Thr_Kinases-Pseudokinases"/>
</dbReference>
<organism evidence="3 4">
    <name type="scientific">Volvox reticuliferus</name>
    <dbReference type="NCBI Taxonomy" id="1737510"/>
    <lineage>
        <taxon>Eukaryota</taxon>
        <taxon>Viridiplantae</taxon>
        <taxon>Chlorophyta</taxon>
        <taxon>core chlorophytes</taxon>
        <taxon>Chlorophyceae</taxon>
        <taxon>CS clade</taxon>
        <taxon>Chlamydomonadales</taxon>
        <taxon>Volvocaceae</taxon>
        <taxon>Volvox</taxon>
    </lineage>
</organism>
<feature type="compositionally biased region" description="Low complexity" evidence="1">
    <location>
        <begin position="380"/>
        <end position="404"/>
    </location>
</feature>
<dbReference type="EMBL" id="BNCP01000008">
    <property type="protein sequence ID" value="GIL75948.1"/>
    <property type="molecule type" value="Genomic_DNA"/>
</dbReference>
<evidence type="ECO:0000313" key="4">
    <source>
        <dbReference type="Proteomes" id="UP000747110"/>
    </source>
</evidence>
<feature type="region of interest" description="Disordered" evidence="1">
    <location>
        <begin position="804"/>
        <end position="833"/>
    </location>
</feature>
<dbReference type="SUPFAM" id="SSF56112">
    <property type="entry name" value="Protein kinase-like (PK-like)"/>
    <property type="match status" value="2"/>
</dbReference>
<protein>
    <recommendedName>
        <fullName evidence="2">Protein kinase domain-containing protein</fullName>
    </recommendedName>
</protein>
<proteinExistence type="predicted"/>
<feature type="compositionally biased region" description="Polar residues" evidence="1">
    <location>
        <begin position="363"/>
        <end position="376"/>
    </location>
</feature>
<sequence>MGFPRHQSHSQPQPHLPGASRLSRTVSSQVNGAGPQLSVAVHHVRRNLLGPLFNSVHASLAPARSIGPASVGAALMAAAANVTNAAPAMAPLAELRVKIGQGAFGCVYQGTWQGVIVAVKVLPSGPTTTLRGVPGLSGGGGGRGTFPSCTHTQMCCAGVTPPSLATTNVPSYLDANESNRATNAGKADAGIARANTTPLTLSTIALWNLVQPGSRLLARSASVNPPDIPALSPLPPPPSLPPRPATQPQPQLEFADDEHLIIAARWKAIRDAIELAAARVASHPNIVQVFVTLPDVILKPLDDRVGGGGSGAGGVELPVALLPWPQNAVVSTPMWLGGDGVGMGLSSRTNTQRDPLADLVQATGINPSEGSQCFTKQLSRRQQLEQQPEQQLKQQPEQQPKQPEQQPPKRPESGISTDTDEPMPHDALLLSGHSNGGLGAGGTAVTAIVMEYCDAGNLAQLLRQGGLHRIMTAKQHAAALAAMSIAALLPPLPLQLTQRPQVQPSSRATTPPRSPSPPAEASTGGGAGSGGMFRTPSTNATAAATTASTSSPSRGGQMTSQQQTALATLPGTTMSITATTSWGSGFVYDSTLRASPSVSGRLDGARHSFGSAAAAFQATSVLKTGTEIEAVPGSRNSGPARAINRTIVNSQDPLNFNFEVRQMHRLGSVSEAAATTPSAEDARTTEASRAAVIVATATTIGPSCTGTSRSAATAGKAATAALDEVDLTGVTRTAVESDVKAASLASDEARTSIGRSTASGSISTRSLPLTMVPTEGLPGFVLQPAAQIFQMPLVQQQEPVSLKPIPQKQPHQQQLQSNPPQNSQQQEQQQQSTALPLPLPLRRLTPLQQQLYPPTTLPPIQSLVPGAVTTTASHRSVSPPGLPHGPFHTSSAVGCHADCTSPFNTHISTLHQHQHPNNQYASGGGGICPLGTGTPGNLTPPVPATPRTFQALRQFLATGESGCSTTAGVEAEHLDMRPVMQIVLELASALQHLHSLRLVHCDVTPSNVLLKSSATDPRGWICKLSDFGCVRLLRNDADAPDSPLCWHVNPQPFPLPKVERSYSSSYEGEATVRFIGGSGLRIQSLPNAGAIDDAPGGAAAAATTGDGGSGDLVFDGSNFVGTVQYMAPELLRRERRCTAAVDIYSLGVLMWELMANGARPYTPGLSRRIPVSLVEGICAGLRPAFSECVPNWYRRLVESCWAANPAERPSAAEVVGIAKRWLDSAAQSGGIPPPGSSAHVSATTGAPQ</sequence>
<feature type="region of interest" description="Disordered" evidence="1">
    <location>
        <begin position="227"/>
        <end position="253"/>
    </location>
</feature>
<dbReference type="Gene3D" id="3.30.200.20">
    <property type="entry name" value="Phosphorylase Kinase, domain 1"/>
    <property type="match status" value="1"/>
</dbReference>
<dbReference type="InterPro" id="IPR000719">
    <property type="entry name" value="Prot_kinase_dom"/>
</dbReference>
<dbReference type="PROSITE" id="PS50011">
    <property type="entry name" value="PROTEIN_KINASE_DOM"/>
    <property type="match status" value="1"/>
</dbReference>
<dbReference type="InterPro" id="IPR001245">
    <property type="entry name" value="Ser-Thr/Tyr_kinase_cat_dom"/>
</dbReference>
<evidence type="ECO:0000256" key="1">
    <source>
        <dbReference type="SAM" id="MobiDB-lite"/>
    </source>
</evidence>
<feature type="compositionally biased region" description="Polar residues" evidence="1">
    <location>
        <begin position="554"/>
        <end position="564"/>
    </location>
</feature>
<keyword evidence="4" id="KW-1185">Reference proteome</keyword>
<gene>
    <name evidence="3" type="ORF">Vretifemale_5644</name>
</gene>
<feature type="compositionally biased region" description="Polar residues" evidence="1">
    <location>
        <begin position="1238"/>
        <end position="1248"/>
    </location>
</feature>
<feature type="region of interest" description="Disordered" evidence="1">
    <location>
        <begin position="1"/>
        <end position="27"/>
    </location>
</feature>
<accession>A0A8J4C713</accession>
<dbReference type="PROSITE" id="PS00109">
    <property type="entry name" value="PROTEIN_KINASE_TYR"/>
    <property type="match status" value="1"/>
</dbReference>
<evidence type="ECO:0000313" key="3">
    <source>
        <dbReference type="EMBL" id="GIL75948.1"/>
    </source>
</evidence>
<feature type="region of interest" description="Disordered" evidence="1">
    <location>
        <begin position="498"/>
        <end position="564"/>
    </location>
</feature>
<dbReference type="OrthoDB" id="5417015at2759"/>
<comment type="caution">
    <text evidence="3">The sequence shown here is derived from an EMBL/GenBank/DDBJ whole genome shotgun (WGS) entry which is preliminary data.</text>
</comment>
<feature type="region of interest" description="Disordered" evidence="1">
    <location>
        <begin position="363"/>
        <end position="434"/>
    </location>
</feature>
<dbReference type="Proteomes" id="UP000747110">
    <property type="component" value="Unassembled WGS sequence"/>
</dbReference>
<feature type="compositionally biased region" description="Low complexity" evidence="1">
    <location>
        <begin position="498"/>
        <end position="511"/>
    </location>
</feature>
<dbReference type="InterPro" id="IPR008266">
    <property type="entry name" value="Tyr_kinase_AS"/>
</dbReference>
<dbReference type="Gene3D" id="1.10.510.10">
    <property type="entry name" value="Transferase(Phosphotransferase) domain 1"/>
    <property type="match status" value="1"/>
</dbReference>
<feature type="compositionally biased region" description="Pro residues" evidence="1">
    <location>
        <begin position="227"/>
        <end position="247"/>
    </location>
</feature>
<dbReference type="AlphaFoldDB" id="A0A8J4C713"/>
<feature type="compositionally biased region" description="Low complexity" evidence="1">
    <location>
        <begin position="535"/>
        <end position="553"/>
    </location>
</feature>
<evidence type="ECO:0000259" key="2">
    <source>
        <dbReference type="PROSITE" id="PS50011"/>
    </source>
</evidence>
<dbReference type="Pfam" id="PF07714">
    <property type="entry name" value="PK_Tyr_Ser-Thr"/>
    <property type="match status" value="1"/>
</dbReference>
<feature type="region of interest" description="Disordered" evidence="1">
    <location>
        <begin position="1226"/>
        <end position="1248"/>
    </location>
</feature>
<name>A0A8J4C713_9CHLO</name>
<dbReference type="InterPro" id="IPR011009">
    <property type="entry name" value="Kinase-like_dom_sf"/>
</dbReference>
<feature type="domain" description="Protein kinase" evidence="2">
    <location>
        <begin position="767"/>
        <end position="1222"/>
    </location>
</feature>
<dbReference type="PANTHER" id="PTHR44329">
    <property type="entry name" value="SERINE/THREONINE-PROTEIN KINASE TNNI3K-RELATED"/>
    <property type="match status" value="1"/>
</dbReference>